<dbReference type="AlphaFoldDB" id="Q39P20"/>
<dbReference type="PATRIC" id="fig|482957.22.peg.7268"/>
<dbReference type="InterPro" id="IPR036866">
    <property type="entry name" value="RibonucZ/Hydroxyglut_hydro"/>
</dbReference>
<dbReference type="RefSeq" id="WP_011349440.1">
    <property type="nucleotide sequence ID" value="NC_007509.1"/>
</dbReference>
<evidence type="ECO:0000313" key="3">
    <source>
        <dbReference type="Proteomes" id="UP000002705"/>
    </source>
</evidence>
<proteinExistence type="predicted"/>
<dbReference type="EMBL" id="CP000150">
    <property type="protein sequence ID" value="ABB05796.1"/>
    <property type="molecule type" value="Genomic_DNA"/>
</dbReference>
<dbReference type="SUPFAM" id="SSF56281">
    <property type="entry name" value="Metallo-hydrolase/oxidoreductase"/>
    <property type="match status" value="2"/>
</dbReference>
<sequence>MRMYCGVTERMQISTDPPGATSPSPASRRPADARLVYPFSRGRAPGAMRELAFGVRWIRLPVLLHIGVWVIADGNGWAIVDCGMFTAETVAAWESLLDTLSRRVPDSALVLPAHGLPFRGLHLRLAQLAAGHANGLQRLRGALAEPVRVVDLLGALFRCTLDGSAWQLRLASGECIAHLNRLIAQGEVEAARDAGGVDWYRLTDRSMRAGTRAG</sequence>
<dbReference type="GeneID" id="45099478"/>
<evidence type="ECO:0000259" key="1">
    <source>
        <dbReference type="Pfam" id="PF21221"/>
    </source>
</evidence>
<name>Q39P20_BURL3</name>
<dbReference type="Gene3D" id="1.10.10.10">
    <property type="entry name" value="Winged helix-like DNA-binding domain superfamily/Winged helix DNA-binding domain"/>
    <property type="match status" value="1"/>
</dbReference>
<dbReference type="Pfam" id="PF21221">
    <property type="entry name" value="B_lactamase-like_C"/>
    <property type="match status" value="1"/>
</dbReference>
<keyword evidence="3" id="KW-1185">Reference proteome</keyword>
<feature type="domain" description="Metallo-beta-lactamase-like C-terminal" evidence="1">
    <location>
        <begin position="143"/>
        <end position="188"/>
    </location>
</feature>
<dbReference type="KEGG" id="bur:Bcep18194_C6747"/>
<dbReference type="InterPro" id="IPR036388">
    <property type="entry name" value="WH-like_DNA-bd_sf"/>
</dbReference>
<dbReference type="Proteomes" id="UP000002705">
    <property type="component" value="Chromosome 3"/>
</dbReference>
<organism evidence="2 3">
    <name type="scientific">Burkholderia lata (strain ATCC 17760 / DSM 23089 / LMG 22485 / NCIMB 9086 / R18194 / 383)</name>
    <dbReference type="NCBI Taxonomy" id="482957"/>
    <lineage>
        <taxon>Bacteria</taxon>
        <taxon>Pseudomonadati</taxon>
        <taxon>Pseudomonadota</taxon>
        <taxon>Betaproteobacteria</taxon>
        <taxon>Burkholderiales</taxon>
        <taxon>Burkholderiaceae</taxon>
        <taxon>Burkholderia</taxon>
        <taxon>Burkholderia cepacia complex</taxon>
    </lineage>
</organism>
<gene>
    <name evidence="2" type="ordered locus">Bcep18194_C6747</name>
</gene>
<reference evidence="2" key="1">
    <citation type="submission" date="2009-01" db="EMBL/GenBank/DDBJ databases">
        <title>Complete sequence of chromosome 3 of Burkholderia sp. 383.</title>
        <authorList>
            <consortium name="US DOE Joint Genome Institute"/>
            <person name="Copeland A."/>
            <person name="Lucas S."/>
            <person name="Lapidus A."/>
            <person name="Barry K."/>
            <person name="Detter J.C."/>
            <person name="Glavina T."/>
            <person name="Hammon N."/>
            <person name="Israni S."/>
            <person name="Pitluck S."/>
            <person name="Chain P."/>
            <person name="Malfatti S."/>
            <person name="Shin M."/>
            <person name="Vergez L."/>
            <person name="Schmutz J."/>
            <person name="Larimer F."/>
            <person name="Land M."/>
            <person name="Kyrpides N."/>
            <person name="Lykidis A."/>
            <person name="Richardson P."/>
        </authorList>
    </citation>
    <scope>NUCLEOTIDE SEQUENCE</scope>
    <source>
        <strain evidence="2">383</strain>
    </source>
</reference>
<evidence type="ECO:0000313" key="2">
    <source>
        <dbReference type="EMBL" id="ABB05796.1"/>
    </source>
</evidence>
<dbReference type="HOGENOM" id="CLU_1286773_0_0_4"/>
<accession>Q39P20</accession>
<dbReference type="InterPro" id="IPR048933">
    <property type="entry name" value="B_lactamase-like_C"/>
</dbReference>
<protein>
    <recommendedName>
        <fullName evidence="1">Metallo-beta-lactamase-like C-terminal domain-containing protein</fullName>
    </recommendedName>
</protein>